<reference evidence="1" key="2">
    <citation type="journal article" date="2015" name="Fish Shellfish Immunol.">
        <title>Early steps in the European eel (Anguilla anguilla)-Vibrio vulnificus interaction in the gills: Role of the RtxA13 toxin.</title>
        <authorList>
            <person name="Callol A."/>
            <person name="Pajuelo D."/>
            <person name="Ebbesson L."/>
            <person name="Teles M."/>
            <person name="MacKenzie S."/>
            <person name="Amaro C."/>
        </authorList>
    </citation>
    <scope>NUCLEOTIDE SEQUENCE</scope>
</reference>
<accession>A0A0E9WRX6</accession>
<sequence length="66" mass="7083">MAVCSSRAFLCSPLLDCNGPSTQQVFSQHNSAHIWEGCRHSTGGLAALSYKTVRPVFVLATGMQDV</sequence>
<name>A0A0E9WRX6_ANGAN</name>
<organism evidence="1">
    <name type="scientific">Anguilla anguilla</name>
    <name type="common">European freshwater eel</name>
    <name type="synonym">Muraena anguilla</name>
    <dbReference type="NCBI Taxonomy" id="7936"/>
    <lineage>
        <taxon>Eukaryota</taxon>
        <taxon>Metazoa</taxon>
        <taxon>Chordata</taxon>
        <taxon>Craniata</taxon>
        <taxon>Vertebrata</taxon>
        <taxon>Euteleostomi</taxon>
        <taxon>Actinopterygii</taxon>
        <taxon>Neopterygii</taxon>
        <taxon>Teleostei</taxon>
        <taxon>Anguilliformes</taxon>
        <taxon>Anguillidae</taxon>
        <taxon>Anguilla</taxon>
    </lineage>
</organism>
<protein>
    <submittedName>
        <fullName evidence="1">Uncharacterized protein</fullName>
    </submittedName>
</protein>
<reference evidence="1" key="1">
    <citation type="submission" date="2014-11" db="EMBL/GenBank/DDBJ databases">
        <authorList>
            <person name="Amaro Gonzalez C."/>
        </authorList>
    </citation>
    <scope>NUCLEOTIDE SEQUENCE</scope>
</reference>
<proteinExistence type="predicted"/>
<evidence type="ECO:0000313" key="1">
    <source>
        <dbReference type="EMBL" id="JAH93194.1"/>
    </source>
</evidence>
<dbReference type="AlphaFoldDB" id="A0A0E9WRX6"/>
<dbReference type="EMBL" id="GBXM01015383">
    <property type="protein sequence ID" value="JAH93194.1"/>
    <property type="molecule type" value="Transcribed_RNA"/>
</dbReference>